<dbReference type="eggNOG" id="ENOG5033BQC">
    <property type="taxonomic scope" value="Bacteria"/>
</dbReference>
<evidence type="ECO:0000313" key="1">
    <source>
        <dbReference type="EMBL" id="ADD78099.1"/>
    </source>
</evidence>
<accession>D4GKR0</accession>
<dbReference type="EMBL" id="CP001875">
    <property type="protein sequence ID" value="ADD78099.1"/>
    <property type="molecule type" value="Genomic_DNA"/>
</dbReference>
<proteinExistence type="predicted"/>
<protein>
    <submittedName>
        <fullName evidence="1">Uncharacterized protein</fullName>
    </submittedName>
</protein>
<keyword evidence="2" id="KW-1185">Reference proteome</keyword>
<dbReference type="HOGENOM" id="CLU_060715_0_0_6"/>
<name>D4GKR0_PANAM</name>
<evidence type="ECO:0000313" key="2">
    <source>
        <dbReference type="Proteomes" id="UP000001702"/>
    </source>
</evidence>
<dbReference type="AlphaFoldDB" id="D4GKR0"/>
<dbReference type="Proteomes" id="UP000001702">
    <property type="component" value="Chromosome"/>
</dbReference>
<reference evidence="1 2" key="1">
    <citation type="journal article" date="2010" name="J. Bacteriol.">
        <title>Genome sequence of Pantoea ananatis LMG20103, the causative agent of Eucalyptus blight and dieback.</title>
        <authorList>
            <person name="De Maayer P."/>
            <person name="Chan W.Y."/>
            <person name="Venter S.N."/>
            <person name="Toth I.K."/>
            <person name="Birch P.R."/>
            <person name="Joubert F."/>
            <person name="Coutinho T.A."/>
        </authorList>
    </citation>
    <scope>NUCLEOTIDE SEQUENCE [LARGE SCALE GENOMIC DNA]</scope>
    <source>
        <strain evidence="1 2">LMG 20103</strain>
    </source>
</reference>
<sequence>MKKPKKEGVPRLQQNLMKMVISPTGLSVSFRGNNMLIELINTEELDLNDIKLHPSLINLLSSYREGKHLLLSNVKFLNRVAEFSALGNITCNTAKNLASRTIEYNQLKDRLSYYCKVDFTKDNFQVVQDAEDENFFVVGFKYFNDTAQIQITKLLCEDINDSKLYSLISNHYKMSNGFRGIDVKFEVCNGGGANTKYNFDMIKNSNNLCLCILDSDKKHPSSGLGSTAAKFNSSSDTAICKHYIMEPHEIESLIPLGVIEHGLTEKRIDNSYIHAFEQASAAINYKPLAKLYLDHKEGLTISGANKIDEKYKDKFWIDVLKNAKNLKKKGCLEKLNCDCSPPCIAIPGFGAGLLDVGTSIIEKMSHVKLKEILPPELSAEWEVIGLKLMSWGCSSSNKIRTS</sequence>
<gene>
    <name evidence="1" type="ordered locus">PANA_2932</name>
</gene>
<dbReference type="KEGG" id="pam:PANA_2932"/>
<organism evidence="1 2">
    <name type="scientific">Pantoea ananatis (strain LMG 20103)</name>
    <dbReference type="NCBI Taxonomy" id="706191"/>
    <lineage>
        <taxon>Bacteria</taxon>
        <taxon>Pseudomonadati</taxon>
        <taxon>Pseudomonadota</taxon>
        <taxon>Gammaproteobacteria</taxon>
        <taxon>Enterobacterales</taxon>
        <taxon>Erwiniaceae</taxon>
        <taxon>Pantoea</taxon>
    </lineage>
</organism>
<dbReference type="STRING" id="706191.PANA_2932"/>